<dbReference type="EMBL" id="KI968772">
    <property type="protein sequence ID" value="EUN24159.1"/>
    <property type="molecule type" value="Genomic_DNA"/>
</dbReference>
<reference evidence="1 2" key="1">
    <citation type="journal article" date="2013" name="PLoS Genet.">
        <title>Comparative genome structure, secondary metabolite, and effector coding capacity across Cochliobolus pathogens.</title>
        <authorList>
            <person name="Condon B.J."/>
            <person name="Leng Y."/>
            <person name="Wu D."/>
            <person name="Bushley K.E."/>
            <person name="Ohm R.A."/>
            <person name="Otillar R."/>
            <person name="Martin J."/>
            <person name="Schackwitz W."/>
            <person name="Grimwood J."/>
            <person name="MohdZainudin N."/>
            <person name="Xue C."/>
            <person name="Wang R."/>
            <person name="Manning V.A."/>
            <person name="Dhillon B."/>
            <person name="Tu Z.J."/>
            <person name="Steffenson B.J."/>
            <person name="Salamov A."/>
            <person name="Sun H."/>
            <person name="Lowry S."/>
            <person name="LaButti K."/>
            <person name="Han J."/>
            <person name="Copeland A."/>
            <person name="Lindquist E."/>
            <person name="Barry K."/>
            <person name="Schmutz J."/>
            <person name="Baker S.E."/>
            <person name="Ciuffetti L.M."/>
            <person name="Grigoriev I.V."/>
            <person name="Zhong S."/>
            <person name="Turgeon B.G."/>
        </authorList>
    </citation>
    <scope>NUCLEOTIDE SEQUENCE [LARGE SCALE GENOMIC DNA]</scope>
    <source>
        <strain evidence="1 2">FI3</strain>
    </source>
</reference>
<evidence type="ECO:0000313" key="2">
    <source>
        <dbReference type="Proteomes" id="UP000054337"/>
    </source>
</evidence>
<dbReference type="RefSeq" id="XP_014553739.1">
    <property type="nucleotide sequence ID" value="XM_014698253.1"/>
</dbReference>
<sequence>MSSLFWICQFLKGHASKYTIYERNLRYYVQRTPYLRPLIDEINEPSVPITIILERLQGDLLEGSATKTLNRRELKYVSRCVFKGINILHEDGFVHAGTTLISMSHGTLPLTYGHSLISLIYGGRLNLFRPKGMKQDNEEYSCGVIENQLRFFAPYPAKIAEIAHIEAALSILYLVQTIAQKRKTSFIQVTEKEVTKRDNIFISKMMKLDWRDPPTAKELLEDDWWKNDDE</sequence>
<dbReference type="Gene3D" id="1.10.510.10">
    <property type="entry name" value="Transferase(Phosphotransferase) domain 1"/>
    <property type="match status" value="1"/>
</dbReference>
<dbReference type="InterPro" id="IPR011009">
    <property type="entry name" value="Kinase-like_dom_sf"/>
</dbReference>
<dbReference type="OrthoDB" id="5979581at2759"/>
<proteinExistence type="predicted"/>
<protein>
    <recommendedName>
        <fullName evidence="3">Protein kinase domain-containing protein</fullName>
    </recommendedName>
</protein>
<evidence type="ECO:0000313" key="1">
    <source>
        <dbReference type="EMBL" id="EUN24159.1"/>
    </source>
</evidence>
<organism evidence="1 2">
    <name type="scientific">Bipolaris victoriae (strain FI3)</name>
    <name type="common">Victoria blight of oats agent</name>
    <name type="synonym">Cochliobolus victoriae</name>
    <dbReference type="NCBI Taxonomy" id="930091"/>
    <lineage>
        <taxon>Eukaryota</taxon>
        <taxon>Fungi</taxon>
        <taxon>Dikarya</taxon>
        <taxon>Ascomycota</taxon>
        <taxon>Pezizomycotina</taxon>
        <taxon>Dothideomycetes</taxon>
        <taxon>Pleosporomycetidae</taxon>
        <taxon>Pleosporales</taxon>
        <taxon>Pleosporineae</taxon>
        <taxon>Pleosporaceae</taxon>
        <taxon>Bipolaris</taxon>
    </lineage>
</organism>
<dbReference type="GeneID" id="26256852"/>
<dbReference type="SUPFAM" id="SSF56112">
    <property type="entry name" value="Protein kinase-like (PK-like)"/>
    <property type="match status" value="1"/>
</dbReference>
<gene>
    <name evidence="1" type="ORF">COCVIDRAFT_40274</name>
</gene>
<accession>W7EAW2</accession>
<dbReference type="Proteomes" id="UP000054337">
    <property type="component" value="Unassembled WGS sequence"/>
</dbReference>
<dbReference type="Gene3D" id="3.30.200.20">
    <property type="entry name" value="Phosphorylase Kinase, domain 1"/>
    <property type="match status" value="1"/>
</dbReference>
<name>W7EAW2_BIPV3</name>
<dbReference type="HOGENOM" id="CLU_076146_0_0_1"/>
<keyword evidence="2" id="KW-1185">Reference proteome</keyword>
<dbReference type="AlphaFoldDB" id="W7EAW2"/>
<evidence type="ECO:0008006" key="3">
    <source>
        <dbReference type="Google" id="ProtNLM"/>
    </source>
</evidence>